<dbReference type="EMBL" id="LR746272">
    <property type="protein sequence ID" value="CAA7402225.1"/>
    <property type="molecule type" value="Genomic_DNA"/>
</dbReference>
<sequence>MRAEKREEEPSNIKEIETRRSTFIYPGAANDSLLLNESPAVCKGPYNCSRAAANRKMDVPSFNELCGPSDL</sequence>
<dbReference type="Proteomes" id="UP000663760">
    <property type="component" value="Chromosome 9"/>
</dbReference>
<dbReference type="EMBL" id="LR743596">
    <property type="protein sequence ID" value="CAA2626170.1"/>
    <property type="molecule type" value="Genomic_DNA"/>
</dbReference>
<proteinExistence type="predicted"/>
<dbReference type="AlphaFoldDB" id="A0A7I8KYZ7"/>
<keyword evidence="3" id="KW-1185">Reference proteome</keyword>
<evidence type="ECO:0000313" key="1">
    <source>
        <dbReference type="EMBL" id="CAA2626170.1"/>
    </source>
</evidence>
<accession>A0A7I8KYZ7</accession>
<organism evidence="2 3">
    <name type="scientific">Spirodela intermedia</name>
    <name type="common">Intermediate duckweed</name>
    <dbReference type="NCBI Taxonomy" id="51605"/>
    <lineage>
        <taxon>Eukaryota</taxon>
        <taxon>Viridiplantae</taxon>
        <taxon>Streptophyta</taxon>
        <taxon>Embryophyta</taxon>
        <taxon>Tracheophyta</taxon>
        <taxon>Spermatophyta</taxon>
        <taxon>Magnoliopsida</taxon>
        <taxon>Liliopsida</taxon>
        <taxon>Araceae</taxon>
        <taxon>Lemnoideae</taxon>
        <taxon>Spirodela</taxon>
    </lineage>
</organism>
<evidence type="ECO:0000313" key="3">
    <source>
        <dbReference type="Proteomes" id="UP000663760"/>
    </source>
</evidence>
<protein>
    <submittedName>
        <fullName evidence="2">Uncharacterized protein</fullName>
    </submittedName>
</protein>
<gene>
    <name evidence="1" type="ORF">SI7747_09011877</name>
    <name evidence="2" type="ORF">SI8410_09012903</name>
</gene>
<name>A0A7I8KYZ7_SPIIN</name>
<reference evidence="2" key="1">
    <citation type="submission" date="2020-02" db="EMBL/GenBank/DDBJ databases">
        <authorList>
            <person name="Scholz U."/>
            <person name="Mascher M."/>
            <person name="Fiebig A."/>
        </authorList>
    </citation>
    <scope>NUCLEOTIDE SEQUENCE</scope>
</reference>
<evidence type="ECO:0000313" key="2">
    <source>
        <dbReference type="EMBL" id="CAA7402225.1"/>
    </source>
</evidence>